<keyword evidence="2" id="KW-0285">Flavoprotein</keyword>
<evidence type="ECO:0000256" key="3">
    <source>
        <dbReference type="ARBA" id="ARBA00022827"/>
    </source>
</evidence>
<protein>
    <recommendedName>
        <fullName evidence="5">Berberine/berberine-like domain-containing protein</fullName>
    </recommendedName>
</protein>
<gene>
    <name evidence="6" type="ORF">UK23_03530</name>
</gene>
<dbReference type="Pfam" id="PF08031">
    <property type="entry name" value="BBE"/>
    <property type="match status" value="1"/>
</dbReference>
<comment type="cofactor">
    <cofactor evidence="1">
        <name>FAD</name>
        <dbReference type="ChEBI" id="CHEBI:57692"/>
    </cofactor>
</comment>
<dbReference type="EMBL" id="JYJG01000011">
    <property type="protein sequence ID" value="KJK52568.1"/>
    <property type="molecule type" value="Genomic_DNA"/>
</dbReference>
<evidence type="ECO:0000313" key="6">
    <source>
        <dbReference type="EMBL" id="KJK52568.1"/>
    </source>
</evidence>
<accession>A0A0F0HFZ5</accession>
<organism evidence="6 7">
    <name type="scientific">Lentzea aerocolonigenes</name>
    <name type="common">Lechevalieria aerocolonigenes</name>
    <name type="synonym">Saccharothrix aerocolonigenes</name>
    <dbReference type="NCBI Taxonomy" id="68170"/>
    <lineage>
        <taxon>Bacteria</taxon>
        <taxon>Bacillati</taxon>
        <taxon>Actinomycetota</taxon>
        <taxon>Actinomycetes</taxon>
        <taxon>Pseudonocardiales</taxon>
        <taxon>Pseudonocardiaceae</taxon>
        <taxon>Lentzea</taxon>
    </lineage>
</organism>
<comment type="caution">
    <text evidence="6">The sequence shown here is derived from an EMBL/GenBank/DDBJ whole genome shotgun (WGS) entry which is preliminary data.</text>
</comment>
<keyword evidence="3" id="KW-0274">FAD</keyword>
<evidence type="ECO:0000256" key="4">
    <source>
        <dbReference type="ARBA" id="ARBA00023002"/>
    </source>
</evidence>
<dbReference type="GO" id="GO:0050660">
    <property type="term" value="F:flavin adenine dinucleotide binding"/>
    <property type="evidence" value="ECO:0007669"/>
    <property type="project" value="InterPro"/>
</dbReference>
<dbReference type="InterPro" id="IPR016169">
    <property type="entry name" value="FAD-bd_PCMH_sub2"/>
</dbReference>
<dbReference type="Gene3D" id="3.30.465.10">
    <property type="match status" value="1"/>
</dbReference>
<reference evidence="6 7" key="1">
    <citation type="submission" date="2015-02" db="EMBL/GenBank/DDBJ databases">
        <authorList>
            <person name="Ju K.-S."/>
            <person name="Doroghazi J.R."/>
            <person name="Metcalf W."/>
        </authorList>
    </citation>
    <scope>NUCLEOTIDE SEQUENCE [LARGE SCALE GENOMIC DNA]</scope>
    <source>
        <strain evidence="6 7">NRRL B-16140</strain>
    </source>
</reference>
<name>A0A0F0HFZ5_LENAE</name>
<dbReference type="PANTHER" id="PTHR42973:SF39">
    <property type="entry name" value="FAD-BINDING PCMH-TYPE DOMAIN-CONTAINING PROTEIN"/>
    <property type="match status" value="1"/>
</dbReference>
<evidence type="ECO:0000259" key="5">
    <source>
        <dbReference type="Pfam" id="PF08031"/>
    </source>
</evidence>
<feature type="non-terminal residue" evidence="6">
    <location>
        <position position="1"/>
    </location>
</feature>
<dbReference type="GO" id="GO:0016491">
    <property type="term" value="F:oxidoreductase activity"/>
    <property type="evidence" value="ECO:0007669"/>
    <property type="project" value="UniProtKB-KW"/>
</dbReference>
<feature type="domain" description="Berberine/berberine-like" evidence="5">
    <location>
        <begin position="53"/>
        <end position="94"/>
    </location>
</feature>
<dbReference type="AlphaFoldDB" id="A0A0F0HFZ5"/>
<evidence type="ECO:0000256" key="2">
    <source>
        <dbReference type="ARBA" id="ARBA00022630"/>
    </source>
</evidence>
<dbReference type="RefSeq" id="WP_045309886.1">
    <property type="nucleotide sequence ID" value="NZ_JYJG01000011.1"/>
</dbReference>
<dbReference type="Gene3D" id="3.40.462.20">
    <property type="match status" value="1"/>
</dbReference>
<sequence>ALSRVAPDATAFPHRDALASAQTYVFVRNRTEAEARALLARWRDGLGAGTTGYVNYIDPEMPDWPTAYYGRNLARLRKVARRYDPDRVLKFPQGL</sequence>
<dbReference type="PATRIC" id="fig|68170.10.peg.3882"/>
<dbReference type="InterPro" id="IPR012951">
    <property type="entry name" value="BBE"/>
</dbReference>
<evidence type="ECO:0000256" key="1">
    <source>
        <dbReference type="ARBA" id="ARBA00001974"/>
    </source>
</evidence>
<evidence type="ECO:0000313" key="7">
    <source>
        <dbReference type="Proteomes" id="UP000033393"/>
    </source>
</evidence>
<keyword evidence="7" id="KW-1185">Reference proteome</keyword>
<proteinExistence type="predicted"/>
<keyword evidence="4" id="KW-0560">Oxidoreductase</keyword>
<dbReference type="Proteomes" id="UP000033393">
    <property type="component" value="Unassembled WGS sequence"/>
</dbReference>
<dbReference type="InterPro" id="IPR050416">
    <property type="entry name" value="FAD-linked_Oxidoreductase"/>
</dbReference>
<dbReference type="PANTHER" id="PTHR42973">
    <property type="entry name" value="BINDING OXIDOREDUCTASE, PUTATIVE (AFU_ORTHOLOGUE AFUA_1G17690)-RELATED"/>
    <property type="match status" value="1"/>
</dbReference>